<organism evidence="2 3">
    <name type="scientific">Arabis nemorensis</name>
    <dbReference type="NCBI Taxonomy" id="586526"/>
    <lineage>
        <taxon>Eukaryota</taxon>
        <taxon>Viridiplantae</taxon>
        <taxon>Streptophyta</taxon>
        <taxon>Embryophyta</taxon>
        <taxon>Tracheophyta</taxon>
        <taxon>Spermatophyta</taxon>
        <taxon>Magnoliopsida</taxon>
        <taxon>eudicotyledons</taxon>
        <taxon>Gunneridae</taxon>
        <taxon>Pentapetalae</taxon>
        <taxon>rosids</taxon>
        <taxon>malvids</taxon>
        <taxon>Brassicales</taxon>
        <taxon>Brassicaceae</taxon>
        <taxon>Arabideae</taxon>
        <taxon>Arabis</taxon>
    </lineage>
</organism>
<sequence>MEYVHPEIHLQRRTSRFARLNNLLVDMVDYTRMNPLANLMLIMKYTPEDEDIELVRIVNEVKKRNYNVFLVVGDNQDRDNCGYPSDVLPGCTIWTWTSLVSGGPSCTSDEEDDEEDDGEDVTMFF</sequence>
<accession>A0A565BF80</accession>
<protein>
    <recommendedName>
        <fullName evidence="4">NYN domain-containing protein</fullName>
    </recommendedName>
</protein>
<dbReference type="OrthoDB" id="1078335at2759"/>
<feature type="region of interest" description="Disordered" evidence="1">
    <location>
        <begin position="102"/>
        <end position="125"/>
    </location>
</feature>
<reference evidence="2" key="1">
    <citation type="submission" date="2019-07" db="EMBL/GenBank/DDBJ databases">
        <authorList>
            <person name="Dittberner H."/>
        </authorList>
    </citation>
    <scope>NUCLEOTIDE SEQUENCE [LARGE SCALE GENOMIC DNA]</scope>
</reference>
<comment type="caution">
    <text evidence="2">The sequence shown here is derived from an EMBL/GenBank/DDBJ whole genome shotgun (WGS) entry which is preliminary data.</text>
</comment>
<feature type="compositionally biased region" description="Acidic residues" evidence="1">
    <location>
        <begin position="108"/>
        <end position="125"/>
    </location>
</feature>
<gene>
    <name evidence="2" type="ORF">ANE_LOCUS10725</name>
</gene>
<proteinExistence type="predicted"/>
<name>A0A565BF80_9BRAS</name>
<evidence type="ECO:0000313" key="2">
    <source>
        <dbReference type="EMBL" id="VVB00281.1"/>
    </source>
</evidence>
<keyword evidence="3" id="KW-1185">Reference proteome</keyword>
<dbReference type="Proteomes" id="UP000489600">
    <property type="component" value="Unassembled WGS sequence"/>
</dbReference>
<evidence type="ECO:0000256" key="1">
    <source>
        <dbReference type="SAM" id="MobiDB-lite"/>
    </source>
</evidence>
<dbReference type="AlphaFoldDB" id="A0A565BF80"/>
<evidence type="ECO:0008006" key="4">
    <source>
        <dbReference type="Google" id="ProtNLM"/>
    </source>
</evidence>
<evidence type="ECO:0000313" key="3">
    <source>
        <dbReference type="Proteomes" id="UP000489600"/>
    </source>
</evidence>
<dbReference type="EMBL" id="CABITT030000004">
    <property type="protein sequence ID" value="VVB00281.1"/>
    <property type="molecule type" value="Genomic_DNA"/>
</dbReference>